<evidence type="ECO:0000256" key="7">
    <source>
        <dbReference type="ARBA" id="ARBA00023136"/>
    </source>
</evidence>
<reference evidence="10" key="1">
    <citation type="journal article" date="2019" name="Int. J. Syst. Evol. Microbiol.">
        <title>The Global Catalogue of Microorganisms (GCM) 10K type strain sequencing project: providing services to taxonomists for standard genome sequencing and annotation.</title>
        <authorList>
            <consortium name="The Broad Institute Genomics Platform"/>
            <consortium name="The Broad Institute Genome Sequencing Center for Infectious Disease"/>
            <person name="Wu L."/>
            <person name="Ma J."/>
        </authorList>
    </citation>
    <scope>NUCLEOTIDE SEQUENCE [LARGE SCALE GENOMIC DNA]</scope>
    <source>
        <strain evidence="10">JCM 16902</strain>
    </source>
</reference>
<feature type="transmembrane region" description="Helical" evidence="8">
    <location>
        <begin position="177"/>
        <end position="197"/>
    </location>
</feature>
<feature type="transmembrane region" description="Helical" evidence="8">
    <location>
        <begin position="257"/>
        <end position="276"/>
    </location>
</feature>
<keyword evidence="6 8" id="KW-1133">Transmembrane helix</keyword>
<evidence type="ECO:0000256" key="8">
    <source>
        <dbReference type="SAM" id="Phobius"/>
    </source>
</evidence>
<gene>
    <name evidence="9" type="ORF">GCM10022223_33740</name>
</gene>
<organism evidence="9 10">
    <name type="scientific">Kineosporia mesophila</name>
    <dbReference type="NCBI Taxonomy" id="566012"/>
    <lineage>
        <taxon>Bacteria</taxon>
        <taxon>Bacillati</taxon>
        <taxon>Actinomycetota</taxon>
        <taxon>Actinomycetes</taxon>
        <taxon>Kineosporiales</taxon>
        <taxon>Kineosporiaceae</taxon>
        <taxon>Kineosporia</taxon>
    </lineage>
</organism>
<evidence type="ECO:0000313" key="9">
    <source>
        <dbReference type="EMBL" id="GAA3614729.1"/>
    </source>
</evidence>
<dbReference type="PANTHER" id="PTHR32196">
    <property type="entry name" value="ABC TRANSPORTER PERMEASE PROTEIN YPHD-RELATED-RELATED"/>
    <property type="match status" value="1"/>
</dbReference>
<keyword evidence="2" id="KW-0813">Transport</keyword>
<name>A0ABP6ZQX9_9ACTN</name>
<evidence type="ECO:0000256" key="2">
    <source>
        <dbReference type="ARBA" id="ARBA00022448"/>
    </source>
</evidence>
<dbReference type="Proteomes" id="UP001501074">
    <property type="component" value="Unassembled WGS sequence"/>
</dbReference>
<feature type="transmembrane region" description="Helical" evidence="8">
    <location>
        <begin position="229"/>
        <end position="251"/>
    </location>
</feature>
<feature type="transmembrane region" description="Helical" evidence="8">
    <location>
        <begin position="109"/>
        <end position="129"/>
    </location>
</feature>
<proteinExistence type="predicted"/>
<evidence type="ECO:0000256" key="4">
    <source>
        <dbReference type="ARBA" id="ARBA00022519"/>
    </source>
</evidence>
<keyword evidence="3" id="KW-1003">Cell membrane</keyword>
<comment type="caution">
    <text evidence="9">The sequence shown here is derived from an EMBL/GenBank/DDBJ whole genome shotgun (WGS) entry which is preliminary data.</text>
</comment>
<sequence length="337" mass="34649">MVSAVQTQSPPSRRSRFSGGVHLSTQQLNEAGLAAALILLIIVLSFTAENFATTANMWAILGDAALVGIVAWAGTLVIVAGEIDLSVGSAVAFWSVILAELDGRWSLPLWLAIVLTLVGGMLVGALGGWVRARFGVPSFIVTLGLYSALRGLAQFMTNSLPVPIETNSFLDTLGGKIGQVPTAAILMLVLFVIFAFISRRTTFGRSVFAVGGNARAAMLTGINVSRVRILIFAVSGLSAALLGVVFAARLASGSSSAAVGLEFSVIAAVVVGGTSLSGGRGSLLGTLLGVLFITVIGNGLVILGVNSYVQDVVRGGLIVGAVLINMLLLRRGGAESR</sequence>
<keyword evidence="7 8" id="KW-0472">Membrane</keyword>
<dbReference type="PANTHER" id="PTHR32196:SF21">
    <property type="entry name" value="ABC TRANSPORTER PERMEASE PROTEIN YPHD-RELATED"/>
    <property type="match status" value="1"/>
</dbReference>
<evidence type="ECO:0000256" key="5">
    <source>
        <dbReference type="ARBA" id="ARBA00022692"/>
    </source>
</evidence>
<feature type="transmembrane region" description="Helical" evidence="8">
    <location>
        <begin position="31"/>
        <end position="52"/>
    </location>
</feature>
<feature type="transmembrane region" description="Helical" evidence="8">
    <location>
        <begin position="136"/>
        <end position="157"/>
    </location>
</feature>
<evidence type="ECO:0000256" key="6">
    <source>
        <dbReference type="ARBA" id="ARBA00022989"/>
    </source>
</evidence>
<comment type="subcellular location">
    <subcellularLocation>
        <location evidence="1">Cell membrane</location>
        <topology evidence="1">Multi-pass membrane protein</topology>
    </subcellularLocation>
</comment>
<dbReference type="Pfam" id="PF02653">
    <property type="entry name" value="BPD_transp_2"/>
    <property type="match status" value="1"/>
</dbReference>
<feature type="transmembrane region" description="Helical" evidence="8">
    <location>
        <begin position="312"/>
        <end position="329"/>
    </location>
</feature>
<evidence type="ECO:0000256" key="1">
    <source>
        <dbReference type="ARBA" id="ARBA00004651"/>
    </source>
</evidence>
<feature type="transmembrane region" description="Helical" evidence="8">
    <location>
        <begin position="283"/>
        <end position="306"/>
    </location>
</feature>
<keyword evidence="10" id="KW-1185">Reference proteome</keyword>
<feature type="transmembrane region" description="Helical" evidence="8">
    <location>
        <begin position="64"/>
        <end position="97"/>
    </location>
</feature>
<dbReference type="RefSeq" id="WP_231488988.1">
    <property type="nucleotide sequence ID" value="NZ_BAAAZO010000005.1"/>
</dbReference>
<protein>
    <submittedName>
        <fullName evidence="9">ABC transporter permease</fullName>
    </submittedName>
</protein>
<dbReference type="InterPro" id="IPR001851">
    <property type="entry name" value="ABC_transp_permease"/>
</dbReference>
<accession>A0ABP6ZQX9</accession>
<dbReference type="CDD" id="cd06579">
    <property type="entry name" value="TM_PBP1_transp_AraH_like"/>
    <property type="match status" value="1"/>
</dbReference>
<keyword evidence="4" id="KW-0997">Cell inner membrane</keyword>
<evidence type="ECO:0000313" key="10">
    <source>
        <dbReference type="Proteomes" id="UP001501074"/>
    </source>
</evidence>
<keyword evidence="5 8" id="KW-0812">Transmembrane</keyword>
<evidence type="ECO:0000256" key="3">
    <source>
        <dbReference type="ARBA" id="ARBA00022475"/>
    </source>
</evidence>
<dbReference type="EMBL" id="BAAAZO010000005">
    <property type="protein sequence ID" value="GAA3614729.1"/>
    <property type="molecule type" value="Genomic_DNA"/>
</dbReference>